<gene>
    <name evidence="15" type="ORF">AVDCRST_MAG81-2415</name>
</gene>
<evidence type="ECO:0000256" key="10">
    <source>
        <dbReference type="ARBA" id="ARBA00048305"/>
    </source>
</evidence>
<dbReference type="InterPro" id="IPR005288">
    <property type="entry name" value="NadB"/>
</dbReference>
<dbReference type="NCBIfam" id="TIGR00551">
    <property type="entry name" value="nadB"/>
    <property type="match status" value="1"/>
</dbReference>
<evidence type="ECO:0000259" key="14">
    <source>
        <dbReference type="Pfam" id="PF02910"/>
    </source>
</evidence>
<dbReference type="InterPro" id="IPR015939">
    <property type="entry name" value="Fum_Rdtase/Succ_DH_flav-like_C"/>
</dbReference>
<evidence type="ECO:0000256" key="12">
    <source>
        <dbReference type="RuleBase" id="RU362049"/>
    </source>
</evidence>
<evidence type="ECO:0000256" key="8">
    <source>
        <dbReference type="ARBA" id="ARBA00022827"/>
    </source>
</evidence>
<comment type="subcellular location">
    <subcellularLocation>
        <location evidence="12">Cytoplasm</location>
    </subcellularLocation>
</comment>
<dbReference type="SUPFAM" id="SSF51905">
    <property type="entry name" value="FAD/NAD(P)-binding domain"/>
    <property type="match status" value="1"/>
</dbReference>
<evidence type="ECO:0000256" key="6">
    <source>
        <dbReference type="ARBA" id="ARBA00022630"/>
    </source>
</evidence>
<dbReference type="GO" id="GO:0033765">
    <property type="term" value="F:steroid dehydrogenase activity, acting on the CH-CH group of donors"/>
    <property type="evidence" value="ECO:0007669"/>
    <property type="project" value="UniProtKB-ARBA"/>
</dbReference>
<evidence type="ECO:0000256" key="9">
    <source>
        <dbReference type="ARBA" id="ARBA00023002"/>
    </source>
</evidence>
<dbReference type="InterPro" id="IPR036188">
    <property type="entry name" value="FAD/NAD-bd_sf"/>
</dbReference>
<dbReference type="FunFam" id="3.90.700.10:FF:000002">
    <property type="entry name" value="L-aspartate oxidase"/>
    <property type="match status" value="1"/>
</dbReference>
<reference evidence="15" key="1">
    <citation type="submission" date="2020-02" db="EMBL/GenBank/DDBJ databases">
        <authorList>
            <person name="Meier V. D."/>
        </authorList>
    </citation>
    <scope>NUCLEOTIDE SEQUENCE</scope>
    <source>
        <strain evidence="15">AVDCRST_MAG81</strain>
    </source>
</reference>
<dbReference type="AlphaFoldDB" id="A0A6J4VG79"/>
<comment type="similarity">
    <text evidence="3 12">Belongs to the FAD-dependent oxidoreductase 2 family. NadB subfamily.</text>
</comment>
<keyword evidence="6 12" id="KW-0285">Flavoprotein</keyword>
<dbReference type="PANTHER" id="PTHR42716">
    <property type="entry name" value="L-ASPARTATE OXIDASE"/>
    <property type="match status" value="1"/>
</dbReference>
<evidence type="ECO:0000256" key="3">
    <source>
        <dbReference type="ARBA" id="ARBA00008562"/>
    </source>
</evidence>
<evidence type="ECO:0000259" key="13">
    <source>
        <dbReference type="Pfam" id="PF00890"/>
    </source>
</evidence>
<dbReference type="GO" id="GO:0008734">
    <property type="term" value="F:L-aspartate oxidase activity"/>
    <property type="evidence" value="ECO:0007669"/>
    <property type="project" value="UniProtKB-UniRule"/>
</dbReference>
<accession>A0A6J4VG79</accession>
<dbReference type="GO" id="GO:0034628">
    <property type="term" value="P:'de novo' NAD+ biosynthetic process from L-aspartate"/>
    <property type="evidence" value="ECO:0007669"/>
    <property type="project" value="TreeGrafter"/>
</dbReference>
<evidence type="ECO:0000256" key="4">
    <source>
        <dbReference type="ARBA" id="ARBA00012173"/>
    </source>
</evidence>
<dbReference type="InterPro" id="IPR003953">
    <property type="entry name" value="FAD-dep_OxRdtase_2_FAD-bd"/>
</dbReference>
<keyword evidence="8 12" id="KW-0274">FAD</keyword>
<evidence type="ECO:0000313" key="15">
    <source>
        <dbReference type="EMBL" id="CAA9576402.1"/>
    </source>
</evidence>
<dbReference type="Gene3D" id="3.50.50.60">
    <property type="entry name" value="FAD/NAD(P)-binding domain"/>
    <property type="match status" value="1"/>
</dbReference>
<evidence type="ECO:0000256" key="7">
    <source>
        <dbReference type="ARBA" id="ARBA00022642"/>
    </source>
</evidence>
<sequence length="563" mass="60941">MQGIAVEYKTFDVLIIGGGAAGLYAALCLPPHLKVGLVTKGPLALSASDWAQGGVAAAIDPKDSPDAHAKDTIKAGAGLCEPEVVQFLVEQAPQQIKLLVELGVDFDRAGSQLALTLEAAHSQPRVLHAADTTGRKLVTTLTAQVLSRPNIQVLPETFTLSLWMHPHDHYCQGVSVLYQGQITWVRARAVVLATGGGGQVFAQTTNPELSTGDGVAMAWRTGALLRDLEFVQFHPTALTLPGAPRFLISESVRGEGAHLVDSQGKRFVFDYHPAGELAPRDVVSRAIFSHLQTTSSLTAGTSAPDHQVWLDLRPIARSRIHYRFPKIIQVCQNWGINVFEQPVPVAPAAHYWMGGVATDLQGLTSIPGLYAVGEVASTGVHGANRLASNSLLECLVFAAQLSKSLSQAEVVTSSSLQAQQAWLPKAAADWSSQKLTIEQLRRDLPVLMWQSAGICREEKVLKAAIAQVENWKDKFAQLPLSQCLLNLHPGQPLAISVPEADLEIRAWAETQNLLDVAQLILKSAAFRPESRGGHYRLDYPQLDSSWQVHTLVQGDHWQKSAPI</sequence>
<keyword evidence="7 12" id="KW-0662">Pyridine nucleotide biosynthesis</keyword>
<proteinExistence type="inferred from homology"/>
<dbReference type="EC" id="1.4.3.16" evidence="4 11"/>
<dbReference type="Pfam" id="PF00890">
    <property type="entry name" value="FAD_binding_2"/>
    <property type="match status" value="1"/>
</dbReference>
<dbReference type="InterPro" id="IPR037099">
    <property type="entry name" value="Fum_R/Succ_DH_flav-like_C_sf"/>
</dbReference>
<feature type="domain" description="FAD-dependent oxidoreductase 2 FAD-binding" evidence="13">
    <location>
        <begin position="12"/>
        <end position="391"/>
    </location>
</feature>
<feature type="domain" description="Fumarate reductase/succinate dehydrogenase flavoprotein-like C-terminal" evidence="14">
    <location>
        <begin position="503"/>
        <end position="553"/>
    </location>
</feature>
<dbReference type="NCBIfam" id="NF005636">
    <property type="entry name" value="PRK07395.1"/>
    <property type="match status" value="1"/>
</dbReference>
<dbReference type="PANTHER" id="PTHR42716:SF2">
    <property type="entry name" value="L-ASPARTATE OXIDASE, CHLOROPLASTIC"/>
    <property type="match status" value="1"/>
</dbReference>
<dbReference type="EMBL" id="CADCWO010000126">
    <property type="protein sequence ID" value="CAA9576402.1"/>
    <property type="molecule type" value="Genomic_DNA"/>
</dbReference>
<evidence type="ECO:0000256" key="1">
    <source>
        <dbReference type="ARBA" id="ARBA00001974"/>
    </source>
</evidence>
<evidence type="ECO:0000256" key="5">
    <source>
        <dbReference type="ARBA" id="ARBA00021901"/>
    </source>
</evidence>
<name>A0A6J4VG79_9CYAN</name>
<evidence type="ECO:0000256" key="2">
    <source>
        <dbReference type="ARBA" id="ARBA00004950"/>
    </source>
</evidence>
<dbReference type="GO" id="GO:0005737">
    <property type="term" value="C:cytoplasm"/>
    <property type="evidence" value="ECO:0007669"/>
    <property type="project" value="UniProtKB-SubCell"/>
</dbReference>
<comment type="cofactor">
    <cofactor evidence="1 12">
        <name>FAD</name>
        <dbReference type="ChEBI" id="CHEBI:57692"/>
    </cofactor>
</comment>
<dbReference type="Pfam" id="PF02910">
    <property type="entry name" value="Succ_DH_flav_C"/>
    <property type="match status" value="1"/>
</dbReference>
<dbReference type="SUPFAM" id="SSF56425">
    <property type="entry name" value="Succinate dehydrogenase/fumarate reductase flavoprotein, catalytic domain"/>
    <property type="match status" value="1"/>
</dbReference>
<organism evidence="15">
    <name type="scientific">uncultured Synechococcales cyanobacterium</name>
    <dbReference type="NCBI Taxonomy" id="1936017"/>
    <lineage>
        <taxon>Bacteria</taxon>
        <taxon>Bacillati</taxon>
        <taxon>Cyanobacteriota</taxon>
        <taxon>Cyanophyceae</taxon>
        <taxon>Synechococcales</taxon>
        <taxon>environmental samples</taxon>
    </lineage>
</organism>
<dbReference type="SUPFAM" id="SSF46977">
    <property type="entry name" value="Succinate dehydrogenase/fumarate reductase flavoprotein C-terminal domain"/>
    <property type="match status" value="1"/>
</dbReference>
<comment type="function">
    <text evidence="12">Catalyzes the oxidation of L-aspartate to iminoaspartate.</text>
</comment>
<keyword evidence="9 12" id="KW-0560">Oxidoreductase</keyword>
<dbReference type="InterPro" id="IPR027477">
    <property type="entry name" value="Succ_DH/fumarate_Rdtase_cat_sf"/>
</dbReference>
<dbReference type="Gene3D" id="3.90.700.10">
    <property type="entry name" value="Succinate dehydrogenase/fumarate reductase flavoprotein, catalytic domain"/>
    <property type="match status" value="1"/>
</dbReference>
<comment type="catalytic activity">
    <reaction evidence="10">
        <text>L-aspartate + O2 = iminosuccinate + H2O2</text>
        <dbReference type="Rhea" id="RHEA:25876"/>
        <dbReference type="ChEBI" id="CHEBI:15379"/>
        <dbReference type="ChEBI" id="CHEBI:16240"/>
        <dbReference type="ChEBI" id="CHEBI:29991"/>
        <dbReference type="ChEBI" id="CHEBI:77875"/>
        <dbReference type="EC" id="1.4.3.16"/>
    </reaction>
    <physiologicalReaction direction="left-to-right" evidence="10">
        <dbReference type="Rhea" id="RHEA:25877"/>
    </physiologicalReaction>
</comment>
<evidence type="ECO:0000256" key="11">
    <source>
        <dbReference type="NCBIfam" id="TIGR00551"/>
    </source>
</evidence>
<dbReference type="UniPathway" id="UPA00253">
    <property type="reaction ID" value="UER00326"/>
</dbReference>
<dbReference type="PRINTS" id="PR00368">
    <property type="entry name" value="FADPNR"/>
</dbReference>
<protein>
    <recommendedName>
        <fullName evidence="5 11">L-aspartate oxidase</fullName>
        <ecNumber evidence="4 11">1.4.3.16</ecNumber>
    </recommendedName>
</protein>
<dbReference type="Gene3D" id="1.20.58.100">
    <property type="entry name" value="Fumarate reductase/succinate dehydrogenase flavoprotein-like, C-terminal domain"/>
    <property type="match status" value="1"/>
</dbReference>
<comment type="pathway">
    <text evidence="2 12">Cofactor biosynthesis; NAD(+) biosynthesis; iminoaspartate from L-aspartate (oxidase route): step 1/1.</text>
</comment>